<dbReference type="EMBL" id="WVTA01000011">
    <property type="protein sequence ID" value="KAK3203104.1"/>
    <property type="molecule type" value="Genomic_DNA"/>
</dbReference>
<dbReference type="InterPro" id="IPR009799">
    <property type="entry name" value="EthD_dom"/>
</dbReference>
<evidence type="ECO:0000313" key="3">
    <source>
        <dbReference type="EMBL" id="KAK3203104.1"/>
    </source>
</evidence>
<keyword evidence="4" id="KW-1185">Reference proteome</keyword>
<feature type="domain" description="EthD" evidence="2">
    <location>
        <begin position="12"/>
        <end position="122"/>
    </location>
</feature>
<dbReference type="SUPFAM" id="SSF54909">
    <property type="entry name" value="Dimeric alpha+beta barrel"/>
    <property type="match status" value="1"/>
</dbReference>
<organism evidence="3 4">
    <name type="scientific">Pseudopithomyces chartarum</name>
    <dbReference type="NCBI Taxonomy" id="1892770"/>
    <lineage>
        <taxon>Eukaryota</taxon>
        <taxon>Fungi</taxon>
        <taxon>Dikarya</taxon>
        <taxon>Ascomycota</taxon>
        <taxon>Pezizomycotina</taxon>
        <taxon>Dothideomycetes</taxon>
        <taxon>Pleosporomycetidae</taxon>
        <taxon>Pleosporales</taxon>
        <taxon>Massarineae</taxon>
        <taxon>Didymosphaeriaceae</taxon>
        <taxon>Pseudopithomyces</taxon>
    </lineage>
</organism>
<accession>A0AAN6RDH0</accession>
<protein>
    <recommendedName>
        <fullName evidence="2">EthD domain-containing protein</fullName>
    </recommendedName>
</protein>
<evidence type="ECO:0000256" key="1">
    <source>
        <dbReference type="ARBA" id="ARBA00005986"/>
    </source>
</evidence>
<gene>
    <name evidence="3" type="ORF">GRF29_112g201264</name>
</gene>
<dbReference type="Pfam" id="PF07110">
    <property type="entry name" value="EthD"/>
    <property type="match status" value="1"/>
</dbReference>
<sequence>MAYTVILLLTRKPHLTPSEFKSYFENQHLPLVKSLFGPLCPVPKRRFYLARTDDNTATNNSTNNVPPLYTPWLLKGDPASVDFDCITELEWPDEETFKLFQGKLKQRENMERVARDHEEFMGEERILMIGEVEGGLPAGWD</sequence>
<evidence type="ECO:0000259" key="2">
    <source>
        <dbReference type="Pfam" id="PF07110"/>
    </source>
</evidence>
<dbReference type="Proteomes" id="UP001280581">
    <property type="component" value="Unassembled WGS sequence"/>
</dbReference>
<comment type="similarity">
    <text evidence="1">Belongs to the tpcK family.</text>
</comment>
<reference evidence="3 4" key="1">
    <citation type="submission" date="2021-02" db="EMBL/GenBank/DDBJ databases">
        <title>Genome assembly of Pseudopithomyces chartarum.</title>
        <authorList>
            <person name="Jauregui R."/>
            <person name="Singh J."/>
            <person name="Voisey C."/>
        </authorList>
    </citation>
    <scope>NUCLEOTIDE SEQUENCE [LARGE SCALE GENOMIC DNA]</scope>
    <source>
        <strain evidence="3 4">AGR01</strain>
    </source>
</reference>
<dbReference type="AlphaFoldDB" id="A0AAN6RDH0"/>
<comment type="caution">
    <text evidence="3">The sequence shown here is derived from an EMBL/GenBank/DDBJ whole genome shotgun (WGS) entry which is preliminary data.</text>
</comment>
<dbReference type="Gene3D" id="3.30.70.100">
    <property type="match status" value="1"/>
</dbReference>
<dbReference type="GO" id="GO:0016491">
    <property type="term" value="F:oxidoreductase activity"/>
    <property type="evidence" value="ECO:0007669"/>
    <property type="project" value="InterPro"/>
</dbReference>
<proteinExistence type="inferred from homology"/>
<dbReference type="InterPro" id="IPR011008">
    <property type="entry name" value="Dimeric_a/b-barrel"/>
</dbReference>
<evidence type="ECO:0000313" key="4">
    <source>
        <dbReference type="Proteomes" id="UP001280581"/>
    </source>
</evidence>
<name>A0AAN6RDH0_9PLEO</name>